<evidence type="ECO:0000256" key="2">
    <source>
        <dbReference type="ARBA" id="ARBA00022980"/>
    </source>
</evidence>
<dbReference type="InterPro" id="IPR000911">
    <property type="entry name" value="Ribosomal_uL11"/>
</dbReference>
<comment type="similarity">
    <text evidence="1 7">Belongs to the universal ribosomal protein uL11 family.</text>
</comment>
<dbReference type="InterPro" id="IPR036769">
    <property type="entry name" value="Ribosomal_uL11_C_sf"/>
</dbReference>
<evidence type="ECO:0000313" key="13">
    <source>
        <dbReference type="RefSeq" id="XP_034249384.1"/>
    </source>
</evidence>
<dbReference type="KEGG" id="tpal:117650239"/>
<dbReference type="InterPro" id="IPR020784">
    <property type="entry name" value="Ribosomal_uL11_N"/>
</dbReference>
<evidence type="ECO:0000313" key="11">
    <source>
        <dbReference type="Proteomes" id="UP000515158"/>
    </source>
</evidence>
<organism evidence="12">
    <name type="scientific">Thrips palmi</name>
    <name type="common">Melon thrips</name>
    <dbReference type="NCBI Taxonomy" id="161013"/>
    <lineage>
        <taxon>Eukaryota</taxon>
        <taxon>Metazoa</taxon>
        <taxon>Ecdysozoa</taxon>
        <taxon>Arthropoda</taxon>
        <taxon>Hexapoda</taxon>
        <taxon>Insecta</taxon>
        <taxon>Pterygota</taxon>
        <taxon>Neoptera</taxon>
        <taxon>Paraneoptera</taxon>
        <taxon>Thysanoptera</taxon>
        <taxon>Terebrantia</taxon>
        <taxon>Thripoidea</taxon>
        <taxon>Thripidae</taxon>
        <taxon>Thrips</taxon>
    </lineage>
</organism>
<dbReference type="PANTHER" id="PTHR11661">
    <property type="entry name" value="60S RIBOSOMAL PROTEIN L12"/>
    <property type="match status" value="1"/>
</dbReference>
<evidence type="ECO:0000256" key="4">
    <source>
        <dbReference type="ARBA" id="ARBA00038782"/>
    </source>
</evidence>
<evidence type="ECO:0000256" key="1">
    <source>
        <dbReference type="ARBA" id="ARBA00010537"/>
    </source>
</evidence>
<dbReference type="OrthoDB" id="1091498at2759"/>
<keyword evidence="11" id="KW-1185">Reference proteome</keyword>
<dbReference type="CDD" id="cd00349">
    <property type="entry name" value="Ribosomal_L11"/>
    <property type="match status" value="1"/>
</dbReference>
<feature type="coiled-coil region" evidence="8">
    <location>
        <begin position="167"/>
        <end position="194"/>
    </location>
</feature>
<evidence type="ECO:0000256" key="8">
    <source>
        <dbReference type="SAM" id="Coils"/>
    </source>
</evidence>
<dbReference type="SUPFAM" id="SSF46906">
    <property type="entry name" value="Ribosomal protein L11, C-terminal domain"/>
    <property type="match status" value="1"/>
</dbReference>
<dbReference type="GeneID" id="117650239"/>
<evidence type="ECO:0000313" key="12">
    <source>
        <dbReference type="RefSeq" id="XP_034249383.1"/>
    </source>
</evidence>
<dbReference type="AlphaFoldDB" id="A0A6P8ZVM6"/>
<dbReference type="GO" id="GO:0005762">
    <property type="term" value="C:mitochondrial large ribosomal subunit"/>
    <property type="evidence" value="ECO:0007669"/>
    <property type="project" value="TreeGrafter"/>
</dbReference>
<protein>
    <recommendedName>
        <fullName evidence="5">Large ribosomal subunit protein uL11m</fullName>
    </recommendedName>
    <alternativeName>
        <fullName evidence="6">39S ribosomal protein L11, mitochondrial</fullName>
    </alternativeName>
</protein>
<dbReference type="Gene3D" id="1.10.10.250">
    <property type="entry name" value="Ribosomal protein L11, C-terminal domain"/>
    <property type="match status" value="1"/>
</dbReference>
<dbReference type="HAMAP" id="MF_00736">
    <property type="entry name" value="Ribosomal_uL11"/>
    <property type="match status" value="1"/>
</dbReference>
<evidence type="ECO:0000256" key="5">
    <source>
        <dbReference type="ARBA" id="ARBA00040104"/>
    </source>
</evidence>
<sequence length="196" mass="21783">MSAAKGAAKGFRKGLEKKIFHGILRTHIPAGMASGSPPLGTQLGQRGVNIPGFVKDFNERTKNYRPGVPLLSIVQVKPDRSYKLNIQLPPFPYYLFQAAGISRGAMQSGREIAGKITFKHLYEIALIKSQDIAYQASTMQEIVDVAMHYARQSGIAVVKDLNPEEYAKFLQDRLKIIEDQKAELQAKREAKLLRTG</sequence>
<dbReference type="SMART" id="SM00649">
    <property type="entry name" value="RL11"/>
    <property type="match status" value="1"/>
</dbReference>
<dbReference type="GO" id="GO:0006412">
    <property type="term" value="P:translation"/>
    <property type="evidence" value="ECO:0007669"/>
    <property type="project" value="InterPro"/>
</dbReference>
<keyword evidence="3 7" id="KW-0687">Ribonucleoprotein</keyword>
<name>A0A6P8ZVM6_THRPL</name>
<gene>
    <name evidence="12 13" type="primary">LOC117650239</name>
</gene>
<evidence type="ECO:0000259" key="9">
    <source>
        <dbReference type="Pfam" id="PF00298"/>
    </source>
</evidence>
<dbReference type="Pfam" id="PF00298">
    <property type="entry name" value="Ribosomal_L11"/>
    <property type="match status" value="1"/>
</dbReference>
<evidence type="ECO:0000256" key="7">
    <source>
        <dbReference type="RuleBase" id="RU003978"/>
    </source>
</evidence>
<feature type="domain" description="Large ribosomal subunit protein uL11 N-terminal" evidence="10">
    <location>
        <begin position="25"/>
        <end position="82"/>
    </location>
</feature>
<dbReference type="InterPro" id="IPR036796">
    <property type="entry name" value="Ribosomal_uL11_N_sf"/>
</dbReference>
<dbReference type="SUPFAM" id="SSF54747">
    <property type="entry name" value="Ribosomal L11/L12e N-terminal domain"/>
    <property type="match status" value="1"/>
</dbReference>
<accession>A0A6P8ZVM6</accession>
<feature type="domain" description="Large ribosomal subunit protein uL11 C-terminal" evidence="9">
    <location>
        <begin position="89"/>
        <end position="157"/>
    </location>
</feature>
<dbReference type="GO" id="GO:0070180">
    <property type="term" value="F:large ribosomal subunit rRNA binding"/>
    <property type="evidence" value="ECO:0007669"/>
    <property type="project" value="TreeGrafter"/>
</dbReference>
<proteinExistence type="inferred from homology"/>
<dbReference type="Gene3D" id="3.30.1550.10">
    <property type="entry name" value="Ribosomal protein L11/L12, N-terminal domain"/>
    <property type="match status" value="1"/>
</dbReference>
<keyword evidence="2 7" id="KW-0689">Ribosomal protein</keyword>
<dbReference type="GO" id="GO:0003735">
    <property type="term" value="F:structural constituent of ribosome"/>
    <property type="evidence" value="ECO:0007669"/>
    <property type="project" value="InterPro"/>
</dbReference>
<dbReference type="InterPro" id="IPR020783">
    <property type="entry name" value="Ribosomal_uL11_C"/>
</dbReference>
<dbReference type="CTD" id="65003"/>
<dbReference type="RefSeq" id="XP_034249384.1">
    <property type="nucleotide sequence ID" value="XM_034393493.1"/>
</dbReference>
<dbReference type="PANTHER" id="PTHR11661:SF1">
    <property type="entry name" value="LARGE RIBOSOMAL SUBUNIT PROTEIN UL11M"/>
    <property type="match status" value="1"/>
</dbReference>
<reference evidence="12 13" key="1">
    <citation type="submission" date="2025-04" db="UniProtKB">
        <authorList>
            <consortium name="RefSeq"/>
        </authorList>
    </citation>
    <scope>IDENTIFICATION</scope>
    <source>
        <tissue evidence="12 13">Total insect</tissue>
    </source>
</reference>
<comment type="subunit">
    <text evidence="4">Component of the mitochondrial ribosome large subunit (39S) which comprises a 16S rRNA and about 50 distinct proteins.</text>
</comment>
<evidence type="ECO:0000259" key="10">
    <source>
        <dbReference type="Pfam" id="PF03946"/>
    </source>
</evidence>
<dbReference type="Proteomes" id="UP000515158">
    <property type="component" value="Unplaced"/>
</dbReference>
<dbReference type="RefSeq" id="XP_034249383.1">
    <property type="nucleotide sequence ID" value="XM_034393492.1"/>
</dbReference>
<evidence type="ECO:0000256" key="6">
    <source>
        <dbReference type="ARBA" id="ARBA00041455"/>
    </source>
</evidence>
<keyword evidence="8" id="KW-0175">Coiled coil</keyword>
<dbReference type="Pfam" id="PF03946">
    <property type="entry name" value="Ribosomal_L11_N"/>
    <property type="match status" value="1"/>
</dbReference>
<evidence type="ECO:0000256" key="3">
    <source>
        <dbReference type="ARBA" id="ARBA00023274"/>
    </source>
</evidence>